<dbReference type="AlphaFoldDB" id="A0A9W6YAT3"/>
<evidence type="ECO:0000313" key="1">
    <source>
        <dbReference type="EMBL" id="GMF61808.1"/>
    </source>
</evidence>
<dbReference type="Proteomes" id="UP001165121">
    <property type="component" value="Unassembled WGS sequence"/>
</dbReference>
<organism evidence="1 2">
    <name type="scientific">Phytophthora fragariaefolia</name>
    <dbReference type="NCBI Taxonomy" id="1490495"/>
    <lineage>
        <taxon>Eukaryota</taxon>
        <taxon>Sar</taxon>
        <taxon>Stramenopiles</taxon>
        <taxon>Oomycota</taxon>
        <taxon>Peronosporomycetes</taxon>
        <taxon>Peronosporales</taxon>
        <taxon>Peronosporaceae</taxon>
        <taxon>Phytophthora</taxon>
    </lineage>
</organism>
<keyword evidence="2" id="KW-1185">Reference proteome</keyword>
<dbReference type="OrthoDB" id="93216at2759"/>
<name>A0A9W6YAT3_9STRA</name>
<gene>
    <name evidence="1" type="ORF">Pfra01_002691500</name>
</gene>
<protein>
    <submittedName>
        <fullName evidence="1">Unnamed protein product</fullName>
    </submittedName>
</protein>
<sequence length="123" mass="13399">MLTAAKTVGRTKKYGSRFQEELWKSQGQTAGDILKLLKLDEHGSRVFESPDLGSWVSYCSKLDKSADDSTAIVFLKAKFKDTELAMTISAAKIQASKDNSTNKMSYSGCNSSSGFLTSCPPTK</sequence>
<comment type="caution">
    <text evidence="1">The sequence shown here is derived from an EMBL/GenBank/DDBJ whole genome shotgun (WGS) entry which is preliminary data.</text>
</comment>
<reference evidence="1" key="1">
    <citation type="submission" date="2023-04" db="EMBL/GenBank/DDBJ databases">
        <title>Phytophthora fragariaefolia NBRC 109709.</title>
        <authorList>
            <person name="Ichikawa N."/>
            <person name="Sato H."/>
            <person name="Tonouchi N."/>
        </authorList>
    </citation>
    <scope>NUCLEOTIDE SEQUENCE</scope>
    <source>
        <strain evidence="1">NBRC 109709</strain>
    </source>
</reference>
<dbReference type="EMBL" id="BSXT01006037">
    <property type="protein sequence ID" value="GMF61808.1"/>
    <property type="molecule type" value="Genomic_DNA"/>
</dbReference>
<proteinExistence type="predicted"/>
<evidence type="ECO:0000313" key="2">
    <source>
        <dbReference type="Proteomes" id="UP001165121"/>
    </source>
</evidence>
<accession>A0A9W6YAT3</accession>